<dbReference type="Proteomes" id="UP000694557">
    <property type="component" value="Unassembled WGS sequence"/>
</dbReference>
<evidence type="ECO:0000313" key="3">
    <source>
        <dbReference type="Proteomes" id="UP000694557"/>
    </source>
</evidence>
<dbReference type="Ensembl" id="ENSOKIT00005055718.1">
    <property type="protein sequence ID" value="ENSOKIP00005052758.1"/>
    <property type="gene ID" value="ENSOKIG00005022260.1"/>
</dbReference>
<dbReference type="PANTHER" id="PTHR28457:SF1">
    <property type="entry name" value="CILIA- AND FLAGELLA-ASSOCIATED PROTEIN 119"/>
    <property type="match status" value="1"/>
</dbReference>
<dbReference type="AlphaFoldDB" id="A0A8C7H443"/>
<feature type="region of interest" description="Disordered" evidence="1">
    <location>
        <begin position="231"/>
        <end position="280"/>
    </location>
</feature>
<sequence>MQPIKMELAKPSQSPDNKCCFWERFWEGYFSKNQRRTFRERYGNVCWEDLKIRLNGCSLEPCSCLVTEPDPLNPKVLLWADVSYSDMEEIENTKAIPELERTLCCVLGVNIPEPRRRVLLELYVHTVLFCRESNFNREQTSVLLSIVKSMHQANTETPLNNMGHCYAYCSELLLCHSVRRPPFSISLFSSEDVTQILKYLLNTYFRHYNLYKYIFTPQVRLDMSFSYSGMPDEDPVTETVSSDGYGKKENEPETAEGEQPIEAMNTGPEVANTDPSPKSELRTIIQQEMREEMIHMSRQLEQRLKESADRLNSALTSLETNLQGKK</sequence>
<reference evidence="2" key="1">
    <citation type="submission" date="2025-08" db="UniProtKB">
        <authorList>
            <consortium name="Ensembl"/>
        </authorList>
    </citation>
    <scope>IDENTIFICATION</scope>
</reference>
<dbReference type="GeneTree" id="ENSGT00940000154323"/>
<organism evidence="2 3">
    <name type="scientific">Oncorhynchus kisutch</name>
    <name type="common">Coho salmon</name>
    <name type="synonym">Salmo kisutch</name>
    <dbReference type="NCBI Taxonomy" id="8019"/>
    <lineage>
        <taxon>Eukaryota</taxon>
        <taxon>Metazoa</taxon>
        <taxon>Chordata</taxon>
        <taxon>Craniata</taxon>
        <taxon>Vertebrata</taxon>
        <taxon>Euteleostomi</taxon>
        <taxon>Actinopterygii</taxon>
        <taxon>Neopterygii</taxon>
        <taxon>Teleostei</taxon>
        <taxon>Protacanthopterygii</taxon>
        <taxon>Salmoniformes</taxon>
        <taxon>Salmonidae</taxon>
        <taxon>Salmoninae</taxon>
        <taxon>Oncorhynchus</taxon>
    </lineage>
</organism>
<accession>A0A8C7H443</accession>
<evidence type="ECO:0000313" key="2">
    <source>
        <dbReference type="Ensembl" id="ENSOKIP00005052758.1"/>
    </source>
</evidence>
<gene>
    <name evidence="2" type="primary">cfap119</name>
</gene>
<reference evidence="2" key="2">
    <citation type="submission" date="2025-09" db="UniProtKB">
        <authorList>
            <consortium name="Ensembl"/>
        </authorList>
    </citation>
    <scope>IDENTIFICATION</scope>
</reference>
<keyword evidence="3" id="KW-1185">Reference proteome</keyword>
<evidence type="ECO:0000256" key="1">
    <source>
        <dbReference type="SAM" id="MobiDB-lite"/>
    </source>
</evidence>
<dbReference type="Pfam" id="PF14769">
    <property type="entry name" value="CLAMP"/>
    <property type="match status" value="1"/>
</dbReference>
<dbReference type="PANTHER" id="PTHR28457">
    <property type="entry name" value="COILED-COIL DOMAIN-CONTAINING PROTEIN 189"/>
    <property type="match status" value="1"/>
</dbReference>
<name>A0A8C7H443_ONCKI</name>
<proteinExistence type="predicted"/>
<dbReference type="InterPro" id="IPR032727">
    <property type="entry name" value="CLAMP"/>
</dbReference>
<protein>
    <submittedName>
        <fullName evidence="2">Cilia and flagella associated protein 119</fullName>
    </submittedName>
</protein>